<feature type="domain" description="Helitron helicase-like" evidence="1">
    <location>
        <begin position="11"/>
        <end position="173"/>
    </location>
</feature>
<dbReference type="Proteomes" id="UP000002358">
    <property type="component" value="Unassembled WGS sequence"/>
</dbReference>
<dbReference type="PANTHER" id="PTHR10492:SF57">
    <property type="entry name" value="ATP-DEPENDENT DNA HELICASE"/>
    <property type="match status" value="1"/>
</dbReference>
<dbReference type="InterPro" id="IPR025476">
    <property type="entry name" value="Helitron_helicase-like"/>
</dbReference>
<name>A0A7M7TB18_NASVI</name>
<dbReference type="RefSeq" id="XP_031788347.1">
    <property type="nucleotide sequence ID" value="XM_031932487.1"/>
</dbReference>
<dbReference type="InParanoid" id="A0A7M7TB18"/>
<dbReference type="GeneID" id="116417731"/>
<accession>A0A7M7TB18</accession>
<reference evidence="2" key="1">
    <citation type="submission" date="2021-01" db="UniProtKB">
        <authorList>
            <consortium name="EnsemblMetazoa"/>
        </authorList>
    </citation>
    <scope>IDENTIFICATION</scope>
</reference>
<protein>
    <recommendedName>
        <fullName evidence="1">Helitron helicase-like domain-containing protein</fullName>
    </recommendedName>
</protein>
<dbReference type="KEGG" id="nvi:116417731"/>
<dbReference type="AlphaFoldDB" id="A0A7M7TB18"/>
<dbReference type="OrthoDB" id="10053386at2759"/>
<keyword evidence="3" id="KW-1185">Reference proteome</keyword>
<evidence type="ECO:0000313" key="2">
    <source>
        <dbReference type="EnsemblMetazoa" id="XP_031788347"/>
    </source>
</evidence>
<dbReference type="SMR" id="A0A7M7TB18"/>
<proteinExistence type="predicted"/>
<dbReference type="PANTHER" id="PTHR10492">
    <property type="match status" value="1"/>
</dbReference>
<evidence type="ECO:0000259" key="1">
    <source>
        <dbReference type="Pfam" id="PF14214"/>
    </source>
</evidence>
<dbReference type="EnsemblMetazoa" id="XM_031932487">
    <property type="protein sequence ID" value="XP_031788347"/>
    <property type="gene ID" value="LOC116417731"/>
</dbReference>
<evidence type="ECO:0000313" key="3">
    <source>
        <dbReference type="Proteomes" id="UP000002358"/>
    </source>
</evidence>
<dbReference type="Pfam" id="PF14214">
    <property type="entry name" value="Helitron_like_N"/>
    <property type="match status" value="1"/>
</dbReference>
<organism evidence="2 3">
    <name type="scientific">Nasonia vitripennis</name>
    <name type="common">Parasitic wasp</name>
    <dbReference type="NCBI Taxonomy" id="7425"/>
    <lineage>
        <taxon>Eukaryota</taxon>
        <taxon>Metazoa</taxon>
        <taxon>Ecdysozoa</taxon>
        <taxon>Arthropoda</taxon>
        <taxon>Hexapoda</taxon>
        <taxon>Insecta</taxon>
        <taxon>Pterygota</taxon>
        <taxon>Neoptera</taxon>
        <taxon>Endopterygota</taxon>
        <taxon>Hymenoptera</taxon>
        <taxon>Apocrita</taxon>
        <taxon>Proctotrupomorpha</taxon>
        <taxon>Chalcidoidea</taxon>
        <taxon>Pteromalidae</taxon>
        <taxon>Pteromalinae</taxon>
        <taxon>Nasonia</taxon>
    </lineage>
</organism>
<sequence>MDPNVEPWIYALFYPYAMDFYVKIEKDRIQYIRDYQKEIRADTYKGLHDYMENAATDVNARIGKTIILPSTFIGSPGHMQQCYQDAMAIVSEKGKPCLFLTMTCNPKWKEIEENLLPHQQAADRPDLCARIFDLKKQRLLDFVIKNKYFGGVAAYVYVIEFKKRGLPHMDLLITLKHGFKITTPEIVDRFISAEIPNANETVMDGNGYPYYRRRDNGTTHEQSNGRIVDNRWAVPYCPTLLEMFNCHINVEAVSSIRAVKYMYKYIYKGHDAANVVLTEQNEERVINHDEIKDYLEARYVVSVEAAYRILSKLLQDKSHCIIRLPIHLPMQYTIIIPNDLTNVQVNLDQFTSMILDYFKLNSEDENARQYLYKDIPCDYVHKKNKVTKITQWGPRKGQFNVFGRIRSVNPSEFELFHLRLLLLNVKVATSSDALKTVDGQLLPSFSAACLA</sequence>